<proteinExistence type="predicted"/>
<evidence type="ECO:0000313" key="2">
    <source>
        <dbReference type="Proteomes" id="UP000199439"/>
    </source>
</evidence>
<protein>
    <submittedName>
        <fullName evidence="1">Uncharacterized protein</fullName>
    </submittedName>
</protein>
<reference evidence="2" key="1">
    <citation type="submission" date="2016-10" db="EMBL/GenBank/DDBJ databases">
        <authorList>
            <person name="Varghese N."/>
            <person name="Submissions S."/>
        </authorList>
    </citation>
    <scope>NUCLEOTIDE SEQUENCE [LARGE SCALE GENOMIC DNA]</scope>
    <source>
        <strain evidence="2">DSM 25730</strain>
    </source>
</reference>
<dbReference type="EMBL" id="FOMI01000001">
    <property type="protein sequence ID" value="SFC88437.1"/>
    <property type="molecule type" value="Genomic_DNA"/>
</dbReference>
<dbReference type="Proteomes" id="UP000199439">
    <property type="component" value="Unassembled WGS sequence"/>
</dbReference>
<evidence type="ECO:0000313" key="1">
    <source>
        <dbReference type="EMBL" id="SFC88437.1"/>
    </source>
</evidence>
<dbReference type="OrthoDB" id="5783711at2"/>
<dbReference type="RefSeq" id="WP_092848596.1">
    <property type="nucleotide sequence ID" value="NZ_FOMI01000001.1"/>
</dbReference>
<sequence>MYTPISEEEKLKHPYYQIMELKKEELMVELNSWSRLKLIDWLSWNDRNGVYRDEDSLAELGNILGKDEAIEIMSRQILENQ</sequence>
<gene>
    <name evidence="1" type="ORF">SAMN04487987_101507</name>
</gene>
<dbReference type="AlphaFoldDB" id="A0A1I1MSN7"/>
<name>A0A1I1MSN7_9FLAO</name>
<organism evidence="1 2">
    <name type="scientific">Algibacter pectinivorans</name>
    <dbReference type="NCBI Taxonomy" id="870482"/>
    <lineage>
        <taxon>Bacteria</taxon>
        <taxon>Pseudomonadati</taxon>
        <taxon>Bacteroidota</taxon>
        <taxon>Flavobacteriia</taxon>
        <taxon>Flavobacteriales</taxon>
        <taxon>Flavobacteriaceae</taxon>
        <taxon>Algibacter</taxon>
    </lineage>
</organism>
<accession>A0A1I1MSN7</accession>
<keyword evidence="2" id="KW-1185">Reference proteome</keyword>